<organism evidence="1 2">
    <name type="scientific">Methylocapsa palsarum</name>
    <dbReference type="NCBI Taxonomy" id="1612308"/>
    <lineage>
        <taxon>Bacteria</taxon>
        <taxon>Pseudomonadati</taxon>
        <taxon>Pseudomonadota</taxon>
        <taxon>Alphaproteobacteria</taxon>
        <taxon>Hyphomicrobiales</taxon>
        <taxon>Beijerinckiaceae</taxon>
        <taxon>Methylocapsa</taxon>
    </lineage>
</organism>
<dbReference type="Proteomes" id="UP000198755">
    <property type="component" value="Unassembled WGS sequence"/>
</dbReference>
<protein>
    <submittedName>
        <fullName evidence="1">Uncharacterized protein</fullName>
    </submittedName>
</protein>
<gene>
    <name evidence="1" type="ORF">SAMN05444581_12143</name>
</gene>
<evidence type="ECO:0000313" key="1">
    <source>
        <dbReference type="EMBL" id="SFK79535.1"/>
    </source>
</evidence>
<dbReference type="RefSeq" id="WP_091685990.1">
    <property type="nucleotide sequence ID" value="NZ_FOSN01000021.1"/>
</dbReference>
<dbReference type="EMBL" id="FOSN01000021">
    <property type="protein sequence ID" value="SFK79535.1"/>
    <property type="molecule type" value="Genomic_DNA"/>
</dbReference>
<sequence>MRRIEQAPDRYDELMIEPRLTKWAVDNLIAIELSLTGKPQADLHLLSSMKFALLGGVALLRDRAAEGRRGRPRAAFSERSVPGPIAALAKSSIL</sequence>
<dbReference type="AlphaFoldDB" id="A0A1I4CF19"/>
<proteinExistence type="predicted"/>
<evidence type="ECO:0000313" key="2">
    <source>
        <dbReference type="Proteomes" id="UP000198755"/>
    </source>
</evidence>
<accession>A0A1I4CF19</accession>
<reference evidence="1 2" key="1">
    <citation type="submission" date="2016-10" db="EMBL/GenBank/DDBJ databases">
        <authorList>
            <person name="de Groot N.N."/>
        </authorList>
    </citation>
    <scope>NUCLEOTIDE SEQUENCE [LARGE SCALE GENOMIC DNA]</scope>
    <source>
        <strain evidence="1 2">NE2</strain>
    </source>
</reference>
<keyword evidence="2" id="KW-1185">Reference proteome</keyword>
<dbReference type="STRING" id="1612308.SAMN05444581_12143"/>
<name>A0A1I4CF19_9HYPH</name>